<dbReference type="InterPro" id="IPR009262">
    <property type="entry name" value="SLC35_F1/F2/F6"/>
</dbReference>
<evidence type="ECO:0000256" key="4">
    <source>
        <dbReference type="ARBA" id="ARBA00022692"/>
    </source>
</evidence>
<protein>
    <recommendedName>
        <fullName evidence="10">Solute carrier family 35 member F2</fullName>
    </recommendedName>
</protein>
<evidence type="ECO:0000313" key="8">
    <source>
        <dbReference type="EMBL" id="KAJ9695136.1"/>
    </source>
</evidence>
<dbReference type="PANTHER" id="PTHR14233">
    <property type="entry name" value="DUF914-RELATED"/>
    <property type="match status" value="1"/>
</dbReference>
<evidence type="ECO:0000256" key="7">
    <source>
        <dbReference type="SAM" id="Phobius"/>
    </source>
</evidence>
<comment type="caution">
    <text evidence="8">The sequence shown here is derived from an EMBL/GenBank/DDBJ whole genome shotgun (WGS) entry which is preliminary data.</text>
</comment>
<dbReference type="EMBL" id="JARBHA010000008">
    <property type="protein sequence ID" value="KAJ9695136.1"/>
    <property type="molecule type" value="Genomic_DNA"/>
</dbReference>
<dbReference type="Pfam" id="PF06027">
    <property type="entry name" value="SLC35F"/>
    <property type="match status" value="1"/>
</dbReference>
<comment type="subcellular location">
    <subcellularLocation>
        <location evidence="1">Membrane</location>
        <topology evidence="1">Multi-pass membrane protein</topology>
    </subcellularLocation>
</comment>
<gene>
    <name evidence="8" type="ORF">PVL29_010571</name>
</gene>
<keyword evidence="3" id="KW-0813">Transport</keyword>
<evidence type="ECO:0008006" key="10">
    <source>
        <dbReference type="Google" id="ProtNLM"/>
    </source>
</evidence>
<keyword evidence="6 7" id="KW-0472">Membrane</keyword>
<dbReference type="InterPro" id="IPR052221">
    <property type="entry name" value="SLC35F_Transporter"/>
</dbReference>
<feature type="transmembrane region" description="Helical" evidence="7">
    <location>
        <begin position="161"/>
        <end position="180"/>
    </location>
</feature>
<feature type="transmembrane region" description="Helical" evidence="7">
    <location>
        <begin position="51"/>
        <end position="67"/>
    </location>
</feature>
<keyword evidence="5 7" id="KW-1133">Transmembrane helix</keyword>
<comment type="similarity">
    <text evidence="2">Belongs to the SLC35F solute transporter family.</text>
</comment>
<dbReference type="AlphaFoldDB" id="A0AA38ZTR3"/>
<keyword evidence="4 7" id="KW-0812">Transmembrane</keyword>
<reference evidence="8 9" key="1">
    <citation type="journal article" date="2023" name="BMC Biotechnol.">
        <title>Vitis rotundifolia cv Carlos genome sequencing.</title>
        <authorList>
            <person name="Huff M."/>
            <person name="Hulse-Kemp A."/>
            <person name="Scheffler B."/>
            <person name="Youngblood R."/>
            <person name="Simpson S."/>
            <person name="Babiker E."/>
            <person name="Staton M."/>
        </authorList>
    </citation>
    <scope>NUCLEOTIDE SEQUENCE [LARGE SCALE GENOMIC DNA]</scope>
    <source>
        <tissue evidence="8">Leaf</tissue>
    </source>
</reference>
<dbReference type="GO" id="GO:0022857">
    <property type="term" value="F:transmembrane transporter activity"/>
    <property type="evidence" value="ECO:0007669"/>
    <property type="project" value="InterPro"/>
</dbReference>
<feature type="transmembrane region" description="Helical" evidence="7">
    <location>
        <begin position="227"/>
        <end position="249"/>
    </location>
</feature>
<feature type="transmembrane region" description="Helical" evidence="7">
    <location>
        <begin position="131"/>
        <end position="149"/>
    </location>
</feature>
<feature type="transmembrane region" description="Helical" evidence="7">
    <location>
        <begin position="15"/>
        <end position="39"/>
    </location>
</feature>
<organism evidence="8 9">
    <name type="scientific">Vitis rotundifolia</name>
    <name type="common">Muscadine grape</name>
    <dbReference type="NCBI Taxonomy" id="103349"/>
    <lineage>
        <taxon>Eukaryota</taxon>
        <taxon>Viridiplantae</taxon>
        <taxon>Streptophyta</taxon>
        <taxon>Embryophyta</taxon>
        <taxon>Tracheophyta</taxon>
        <taxon>Spermatophyta</taxon>
        <taxon>Magnoliopsida</taxon>
        <taxon>eudicotyledons</taxon>
        <taxon>Gunneridae</taxon>
        <taxon>Pentapetalae</taxon>
        <taxon>rosids</taxon>
        <taxon>Vitales</taxon>
        <taxon>Vitaceae</taxon>
        <taxon>Viteae</taxon>
        <taxon>Vitis</taxon>
    </lineage>
</organism>
<dbReference type="PANTHER" id="PTHR14233:SF18">
    <property type="entry name" value="OS05G0444300 PROTEIN"/>
    <property type="match status" value="1"/>
</dbReference>
<evidence type="ECO:0000256" key="3">
    <source>
        <dbReference type="ARBA" id="ARBA00022448"/>
    </source>
</evidence>
<evidence type="ECO:0000256" key="2">
    <source>
        <dbReference type="ARBA" id="ARBA00007863"/>
    </source>
</evidence>
<keyword evidence="9" id="KW-1185">Reference proteome</keyword>
<dbReference type="GO" id="GO:0016020">
    <property type="term" value="C:membrane"/>
    <property type="evidence" value="ECO:0007669"/>
    <property type="project" value="UniProtKB-SubCell"/>
</dbReference>
<name>A0AA38ZTR3_VITRO</name>
<proteinExistence type="inferred from homology"/>
<dbReference type="InterPro" id="IPR037185">
    <property type="entry name" value="EmrE-like"/>
</dbReference>
<dbReference type="SUPFAM" id="SSF103481">
    <property type="entry name" value="Multidrug resistance efflux transporter EmrE"/>
    <property type="match status" value="2"/>
</dbReference>
<feature type="transmembrane region" description="Helical" evidence="7">
    <location>
        <begin position="192"/>
        <end position="215"/>
    </location>
</feature>
<feature type="transmembrane region" description="Helical" evidence="7">
    <location>
        <begin position="74"/>
        <end position="93"/>
    </location>
</feature>
<accession>A0AA38ZTR3</accession>
<evidence type="ECO:0000256" key="5">
    <source>
        <dbReference type="ARBA" id="ARBA00022989"/>
    </source>
</evidence>
<feature type="transmembrane region" description="Helical" evidence="7">
    <location>
        <begin position="282"/>
        <end position="299"/>
    </location>
</feature>
<evidence type="ECO:0000256" key="6">
    <source>
        <dbReference type="ARBA" id="ARBA00023136"/>
    </source>
</evidence>
<feature type="transmembrane region" description="Helical" evidence="7">
    <location>
        <begin position="105"/>
        <end position="124"/>
    </location>
</feature>
<dbReference type="Proteomes" id="UP001168098">
    <property type="component" value="Unassembled WGS sequence"/>
</dbReference>
<sequence length="337" mass="37331">MNIWWRCNEASLRTLYVLLLGQVVSFVLAVSSFTSSFIADLGVDAPLTQSFFTYLCLALVNGSILLYRRQRLQVSWYWYLFLGFIDVQGNYLVNKAFQYTSLTSVALLDCWTIPWVIILTWIFLGTRYSIWQFFGAALCVAGLGLVLLSDAGVAGGGGSRPLLGDTLVIAGTICIAMSNVGEEFCVKKKDLVELMSMLGLFGLLVSVCEISIVELKSLESIEWSTEIVLAFVGFALSNFLFYTLVPFLLKISGATMFNLSALTSDMWAVVIRIFFYHQKVDWLYYLSFAVVAIGIIIYSNTEKDPIPSPSPEDGNLSAQYQALNGESTEPRNAIPGS</sequence>
<evidence type="ECO:0000313" key="9">
    <source>
        <dbReference type="Proteomes" id="UP001168098"/>
    </source>
</evidence>
<evidence type="ECO:0000256" key="1">
    <source>
        <dbReference type="ARBA" id="ARBA00004141"/>
    </source>
</evidence>